<comment type="caution">
    <text evidence="1">The sequence shown here is derived from an EMBL/GenBank/DDBJ whole genome shotgun (WGS) entry which is preliminary data.</text>
</comment>
<dbReference type="Proteomes" id="UP000823928">
    <property type="component" value="Unassembled WGS sequence"/>
</dbReference>
<gene>
    <name evidence="1" type="ORF">IAC10_02605</name>
</gene>
<name>A0A9D1JM47_9BACT</name>
<dbReference type="EMBL" id="DVIU01000051">
    <property type="protein sequence ID" value="HIS35508.1"/>
    <property type="molecule type" value="Genomic_DNA"/>
</dbReference>
<reference evidence="1" key="1">
    <citation type="submission" date="2020-10" db="EMBL/GenBank/DDBJ databases">
        <authorList>
            <person name="Gilroy R."/>
        </authorList>
    </citation>
    <scope>NUCLEOTIDE SEQUENCE</scope>
    <source>
        <strain evidence="1">6276</strain>
    </source>
</reference>
<reference evidence="1" key="2">
    <citation type="journal article" date="2021" name="PeerJ">
        <title>Extensive microbial diversity within the chicken gut microbiome revealed by metagenomics and culture.</title>
        <authorList>
            <person name="Gilroy R."/>
            <person name="Ravi A."/>
            <person name="Getino M."/>
            <person name="Pursley I."/>
            <person name="Horton D.L."/>
            <person name="Alikhan N.F."/>
            <person name="Baker D."/>
            <person name="Gharbi K."/>
            <person name="Hall N."/>
            <person name="Watson M."/>
            <person name="Adriaenssens E.M."/>
            <person name="Foster-Nyarko E."/>
            <person name="Jarju S."/>
            <person name="Secka A."/>
            <person name="Antonio M."/>
            <person name="Oren A."/>
            <person name="Chaudhuri R.R."/>
            <person name="La Ragione R."/>
            <person name="Hildebrand F."/>
            <person name="Pallen M.J."/>
        </authorList>
    </citation>
    <scope>NUCLEOTIDE SEQUENCE</scope>
    <source>
        <strain evidence="1">6276</strain>
    </source>
</reference>
<evidence type="ECO:0000313" key="2">
    <source>
        <dbReference type="Proteomes" id="UP000823928"/>
    </source>
</evidence>
<sequence>MVYCYRKNNAKLVWTKEKLIDMLNGVRDNLIVAQREHLAKLYYLNIGRINKDYLSVILQFIAPENKDVILKLFEIQSLIDEQLISEALHGKVEQFIIKPLWRAVFNSSNASVKLKEESKTVSTAELQKIYDVVEQIQISVDKLTDKENIFRKATKYIKKFGLKCSFIRIFKGQEAANNYLKRKEIQNKSI</sequence>
<dbReference type="AlphaFoldDB" id="A0A9D1JM47"/>
<proteinExistence type="predicted"/>
<organism evidence="1 2">
    <name type="scientific">Candidatus Scatousia excrementigallinarum</name>
    <dbReference type="NCBI Taxonomy" id="2840935"/>
    <lineage>
        <taxon>Bacteria</taxon>
        <taxon>Candidatus Scatousia</taxon>
    </lineage>
</organism>
<accession>A0A9D1JM47</accession>
<evidence type="ECO:0000313" key="1">
    <source>
        <dbReference type="EMBL" id="HIS35508.1"/>
    </source>
</evidence>
<protein>
    <submittedName>
        <fullName evidence="1">Uncharacterized protein</fullName>
    </submittedName>
</protein>